<protein>
    <recommendedName>
        <fullName evidence="3">DUF8191 domain-containing protein</fullName>
    </recommendedName>
</protein>
<dbReference type="EMBL" id="JAACJK010000064">
    <property type="protein sequence ID" value="KAF5335171.1"/>
    <property type="molecule type" value="Genomic_DNA"/>
</dbReference>
<sequence>MDLIESAVLREQLAAKENEVRRLRNAVKQLALLNPVEGEVDVASESSEEDDDSEGDIPTALWDEGDCVYRCLHCTGEIEGGACFLCLREHITPDENVHDSLPADNQAFSDDRASKPRGTTPLLERPKFGVVTPLSYANRSEEYANLIRRGATRAMCEQFNLEFTQNGGIYAWANQDILDEFMTSIAKEGDQWKIYLGRRIELDEEDLDGTQFIEGILEDGVLFCRREGRGIQPRWVTVKDGKTTWVTRPNPDMKDPLFLGEDAFQVDEQRQWYFGTRDANGTFHESEEQYSDSDSEEEAGPNQQLTSVHLDNEYDTEDDAEEQNTPEENVDICLPLDPTLYLGIFIGDSMEEDMDWEEDSAGCDMSSCDSDFDAEESD</sequence>
<evidence type="ECO:0000313" key="4">
    <source>
        <dbReference type="EMBL" id="KAF5335171.1"/>
    </source>
</evidence>
<evidence type="ECO:0000313" key="5">
    <source>
        <dbReference type="Proteomes" id="UP000541558"/>
    </source>
</evidence>
<feature type="compositionally biased region" description="Acidic residues" evidence="2">
    <location>
        <begin position="288"/>
        <end position="299"/>
    </location>
</feature>
<feature type="region of interest" description="Disordered" evidence="2">
    <location>
        <begin position="38"/>
        <end position="57"/>
    </location>
</feature>
<feature type="compositionally biased region" description="Acidic residues" evidence="2">
    <location>
        <begin position="351"/>
        <end position="361"/>
    </location>
</feature>
<evidence type="ECO:0000256" key="2">
    <source>
        <dbReference type="SAM" id="MobiDB-lite"/>
    </source>
</evidence>
<keyword evidence="5" id="KW-1185">Reference proteome</keyword>
<feature type="region of interest" description="Disordered" evidence="2">
    <location>
        <begin position="97"/>
        <end position="122"/>
    </location>
</feature>
<dbReference type="OrthoDB" id="3063271at2759"/>
<evidence type="ECO:0000259" key="3">
    <source>
        <dbReference type="Pfam" id="PF26609"/>
    </source>
</evidence>
<gene>
    <name evidence="4" type="ORF">D9611_010971</name>
</gene>
<feature type="coiled-coil region" evidence="1">
    <location>
        <begin position="6"/>
        <end position="33"/>
    </location>
</feature>
<feature type="compositionally biased region" description="Acidic residues" evidence="2">
    <location>
        <begin position="38"/>
        <end position="55"/>
    </location>
</feature>
<reference evidence="4 5" key="1">
    <citation type="journal article" date="2020" name="ISME J.">
        <title>Uncovering the hidden diversity of litter-decomposition mechanisms in mushroom-forming fungi.</title>
        <authorList>
            <person name="Floudas D."/>
            <person name="Bentzer J."/>
            <person name="Ahren D."/>
            <person name="Johansson T."/>
            <person name="Persson P."/>
            <person name="Tunlid A."/>
        </authorList>
    </citation>
    <scope>NUCLEOTIDE SEQUENCE [LARGE SCALE GENOMIC DNA]</scope>
    <source>
        <strain evidence="4 5">CBS 175.51</strain>
    </source>
</reference>
<feature type="domain" description="DUF8191" evidence="3">
    <location>
        <begin position="146"/>
        <end position="219"/>
    </location>
</feature>
<evidence type="ECO:0000256" key="1">
    <source>
        <dbReference type="SAM" id="Coils"/>
    </source>
</evidence>
<dbReference type="InterPro" id="IPR058504">
    <property type="entry name" value="DUF8191"/>
</dbReference>
<accession>A0A8H5FFS2</accession>
<dbReference type="Pfam" id="PF26609">
    <property type="entry name" value="DUF8191"/>
    <property type="match status" value="1"/>
</dbReference>
<dbReference type="AlphaFoldDB" id="A0A8H5FFS2"/>
<proteinExistence type="predicted"/>
<dbReference type="Proteomes" id="UP000541558">
    <property type="component" value="Unassembled WGS sequence"/>
</dbReference>
<name>A0A8H5FFS2_9AGAR</name>
<keyword evidence="1" id="KW-0175">Coiled coil</keyword>
<feature type="region of interest" description="Disordered" evidence="2">
    <location>
        <begin position="351"/>
        <end position="378"/>
    </location>
</feature>
<organism evidence="4 5">
    <name type="scientific">Ephemerocybe angulata</name>
    <dbReference type="NCBI Taxonomy" id="980116"/>
    <lineage>
        <taxon>Eukaryota</taxon>
        <taxon>Fungi</taxon>
        <taxon>Dikarya</taxon>
        <taxon>Basidiomycota</taxon>
        <taxon>Agaricomycotina</taxon>
        <taxon>Agaricomycetes</taxon>
        <taxon>Agaricomycetidae</taxon>
        <taxon>Agaricales</taxon>
        <taxon>Agaricineae</taxon>
        <taxon>Psathyrellaceae</taxon>
        <taxon>Ephemerocybe</taxon>
    </lineage>
</organism>
<comment type="caution">
    <text evidence="4">The sequence shown here is derived from an EMBL/GenBank/DDBJ whole genome shotgun (WGS) entry which is preliminary data.</text>
</comment>
<feature type="region of interest" description="Disordered" evidence="2">
    <location>
        <begin position="284"/>
        <end position="303"/>
    </location>
</feature>